<dbReference type="Proteomes" id="UP001501442">
    <property type="component" value="Unassembled WGS sequence"/>
</dbReference>
<organism evidence="1 2">
    <name type="scientific">Actinoallomurus vinaceus</name>
    <dbReference type="NCBI Taxonomy" id="1080074"/>
    <lineage>
        <taxon>Bacteria</taxon>
        <taxon>Bacillati</taxon>
        <taxon>Actinomycetota</taxon>
        <taxon>Actinomycetes</taxon>
        <taxon>Streptosporangiales</taxon>
        <taxon>Thermomonosporaceae</taxon>
        <taxon>Actinoallomurus</taxon>
    </lineage>
</organism>
<gene>
    <name evidence="1" type="ORF">GCM10023196_093240</name>
</gene>
<comment type="caution">
    <text evidence="1">The sequence shown here is derived from an EMBL/GenBank/DDBJ whole genome shotgun (WGS) entry which is preliminary data.</text>
</comment>
<dbReference type="EMBL" id="BAABHK010000021">
    <property type="protein sequence ID" value="GAA4637842.1"/>
    <property type="molecule type" value="Genomic_DNA"/>
</dbReference>
<evidence type="ECO:0000313" key="1">
    <source>
        <dbReference type="EMBL" id="GAA4637842.1"/>
    </source>
</evidence>
<evidence type="ECO:0000313" key="2">
    <source>
        <dbReference type="Proteomes" id="UP001501442"/>
    </source>
</evidence>
<name>A0ABP8UQN2_9ACTN</name>
<reference evidence="2" key="1">
    <citation type="journal article" date="2019" name="Int. J. Syst. Evol. Microbiol.">
        <title>The Global Catalogue of Microorganisms (GCM) 10K type strain sequencing project: providing services to taxonomists for standard genome sequencing and annotation.</title>
        <authorList>
            <consortium name="The Broad Institute Genomics Platform"/>
            <consortium name="The Broad Institute Genome Sequencing Center for Infectious Disease"/>
            <person name="Wu L."/>
            <person name="Ma J."/>
        </authorList>
    </citation>
    <scope>NUCLEOTIDE SEQUENCE [LARGE SCALE GENOMIC DNA]</scope>
    <source>
        <strain evidence="2">JCM 17939</strain>
    </source>
</reference>
<accession>A0ABP8UQN2</accession>
<proteinExistence type="predicted"/>
<protein>
    <submittedName>
        <fullName evidence="1">Uncharacterized protein</fullName>
    </submittedName>
</protein>
<keyword evidence="2" id="KW-1185">Reference proteome</keyword>
<sequence>MDSMRDRYERALDELSLTVRSPGRWATLRRSRTGAVTVELKRDTLRQLDEQRLAAELQVVLNGAYRAYREQGRKLRQQIFGPDYDDIQNASSV</sequence>